<dbReference type="Proteomes" id="UP000243975">
    <property type="component" value="Unassembled WGS sequence"/>
</dbReference>
<dbReference type="EMBL" id="LEKV01004812">
    <property type="protein sequence ID" value="KVH92616.1"/>
    <property type="molecule type" value="Genomic_DNA"/>
</dbReference>
<accession>A0A103XKS9</accession>
<sequence length="72" mass="8537">MWGSSSPNSRDKRKSPHPQFNPITMVKEKKEMMKRNRELKPIEGGIKWKNKQKRILLIVEEEVLLKTTTTFI</sequence>
<proteinExistence type="predicted"/>
<evidence type="ECO:0000313" key="2">
    <source>
        <dbReference type="EMBL" id="KVH92616.1"/>
    </source>
</evidence>
<feature type="region of interest" description="Disordered" evidence="1">
    <location>
        <begin position="1"/>
        <end position="21"/>
    </location>
</feature>
<comment type="caution">
    <text evidence="2">The sequence shown here is derived from an EMBL/GenBank/DDBJ whole genome shotgun (WGS) entry which is preliminary data.</text>
</comment>
<protein>
    <submittedName>
        <fullName evidence="2">Uncharacterized protein</fullName>
    </submittedName>
</protein>
<dbReference type="Gramene" id="KVH92616">
    <property type="protein sequence ID" value="KVH92616"/>
    <property type="gene ID" value="Ccrd_005342"/>
</dbReference>
<name>A0A103XKS9_CYNCS</name>
<keyword evidence="3" id="KW-1185">Reference proteome</keyword>
<gene>
    <name evidence="2" type="ORF">Ccrd_005342</name>
</gene>
<dbReference type="AlphaFoldDB" id="A0A103XKS9"/>
<evidence type="ECO:0000313" key="3">
    <source>
        <dbReference type="Proteomes" id="UP000243975"/>
    </source>
</evidence>
<evidence type="ECO:0000256" key="1">
    <source>
        <dbReference type="SAM" id="MobiDB-lite"/>
    </source>
</evidence>
<reference evidence="2 3" key="1">
    <citation type="journal article" date="2016" name="Sci. Rep.">
        <title>The genome sequence of the outbreeding globe artichoke constructed de novo incorporating a phase-aware low-pass sequencing strategy of F1 progeny.</title>
        <authorList>
            <person name="Scaglione D."/>
            <person name="Reyes-Chin-Wo S."/>
            <person name="Acquadro A."/>
            <person name="Froenicke L."/>
            <person name="Portis E."/>
            <person name="Beitel C."/>
            <person name="Tirone M."/>
            <person name="Mauro R."/>
            <person name="Lo Monaco A."/>
            <person name="Mauromicale G."/>
            <person name="Faccioli P."/>
            <person name="Cattivelli L."/>
            <person name="Rieseberg L."/>
            <person name="Michelmore R."/>
            <person name="Lanteri S."/>
        </authorList>
    </citation>
    <scope>NUCLEOTIDE SEQUENCE [LARGE SCALE GENOMIC DNA]</scope>
    <source>
        <strain evidence="2">2C</strain>
    </source>
</reference>
<organism evidence="2 3">
    <name type="scientific">Cynara cardunculus var. scolymus</name>
    <name type="common">Globe artichoke</name>
    <name type="synonym">Cynara scolymus</name>
    <dbReference type="NCBI Taxonomy" id="59895"/>
    <lineage>
        <taxon>Eukaryota</taxon>
        <taxon>Viridiplantae</taxon>
        <taxon>Streptophyta</taxon>
        <taxon>Embryophyta</taxon>
        <taxon>Tracheophyta</taxon>
        <taxon>Spermatophyta</taxon>
        <taxon>Magnoliopsida</taxon>
        <taxon>eudicotyledons</taxon>
        <taxon>Gunneridae</taxon>
        <taxon>Pentapetalae</taxon>
        <taxon>asterids</taxon>
        <taxon>campanulids</taxon>
        <taxon>Asterales</taxon>
        <taxon>Asteraceae</taxon>
        <taxon>Carduoideae</taxon>
        <taxon>Cardueae</taxon>
        <taxon>Carduinae</taxon>
        <taxon>Cynara</taxon>
    </lineage>
</organism>